<dbReference type="InterPro" id="IPR038136">
    <property type="entry name" value="CofD-like_dom_sf"/>
</dbReference>
<reference evidence="3 4" key="1">
    <citation type="submission" date="2019-06" db="EMBL/GenBank/DDBJ databases">
        <title>Sequencing the genomes of 1000 actinobacteria strains.</title>
        <authorList>
            <person name="Klenk H.-P."/>
        </authorList>
    </citation>
    <scope>NUCLEOTIDE SEQUENCE [LARGE SCALE GENOMIC DNA]</scope>
    <source>
        <strain evidence="3 4">DSM 4813</strain>
    </source>
</reference>
<dbReference type="HAMAP" id="MF_00973">
    <property type="entry name" value="Gluconeogen_factor"/>
    <property type="match status" value="1"/>
</dbReference>
<dbReference type="RefSeq" id="WP_142119505.1">
    <property type="nucleotide sequence ID" value="NZ_BAAASV010000007.1"/>
</dbReference>
<dbReference type="Pfam" id="PF01933">
    <property type="entry name" value="CofD"/>
    <property type="match status" value="1"/>
</dbReference>
<dbReference type="GO" id="GO:0008360">
    <property type="term" value="P:regulation of cell shape"/>
    <property type="evidence" value="ECO:0007669"/>
    <property type="project" value="UniProtKB-UniRule"/>
</dbReference>
<dbReference type="EMBL" id="VFOS01000001">
    <property type="protein sequence ID" value="TQL64503.1"/>
    <property type="molecule type" value="Genomic_DNA"/>
</dbReference>
<gene>
    <name evidence="3" type="ORF">FB461_1008</name>
</gene>
<dbReference type="GO" id="GO:0005737">
    <property type="term" value="C:cytoplasm"/>
    <property type="evidence" value="ECO:0007669"/>
    <property type="project" value="UniProtKB-SubCell"/>
</dbReference>
<dbReference type="Proteomes" id="UP000315389">
    <property type="component" value="Unassembled WGS sequence"/>
</dbReference>
<dbReference type="AlphaFoldDB" id="A0A542ZVW4"/>
<comment type="subcellular location">
    <subcellularLocation>
        <location evidence="2">Cytoplasm</location>
    </subcellularLocation>
</comment>
<evidence type="ECO:0000256" key="1">
    <source>
        <dbReference type="ARBA" id="ARBA00022490"/>
    </source>
</evidence>
<dbReference type="InterPro" id="IPR010119">
    <property type="entry name" value="Gluconeogen_factor"/>
</dbReference>
<dbReference type="CDD" id="cd07187">
    <property type="entry name" value="YvcK_like"/>
    <property type="match status" value="1"/>
</dbReference>
<comment type="caution">
    <text evidence="3">The sequence shown here is derived from an EMBL/GenBank/DDBJ whole genome shotgun (WGS) entry which is preliminary data.</text>
</comment>
<dbReference type="SUPFAM" id="SSF142338">
    <property type="entry name" value="CofD-like"/>
    <property type="match status" value="1"/>
</dbReference>
<evidence type="ECO:0000313" key="3">
    <source>
        <dbReference type="EMBL" id="TQL64503.1"/>
    </source>
</evidence>
<dbReference type="NCBIfam" id="TIGR01826">
    <property type="entry name" value="CofD_related"/>
    <property type="match status" value="1"/>
</dbReference>
<keyword evidence="4" id="KW-1185">Reference proteome</keyword>
<dbReference type="PANTHER" id="PTHR30135">
    <property type="entry name" value="UNCHARACTERIZED PROTEIN YVCK-RELATED"/>
    <property type="match status" value="1"/>
</dbReference>
<dbReference type="GO" id="GO:0043743">
    <property type="term" value="F:LPPG:FO 2-phospho-L-lactate transferase activity"/>
    <property type="evidence" value="ECO:0007669"/>
    <property type="project" value="InterPro"/>
</dbReference>
<proteinExistence type="inferred from homology"/>
<evidence type="ECO:0000313" key="4">
    <source>
        <dbReference type="Proteomes" id="UP000315389"/>
    </source>
</evidence>
<protein>
    <recommendedName>
        <fullName evidence="2">Putative gluconeogenesis factor</fullName>
    </recommendedName>
</protein>
<comment type="similarity">
    <text evidence="2">Belongs to the gluconeogenesis factor family.</text>
</comment>
<accession>A0A542ZVW4</accession>
<organism evidence="3 4">
    <name type="scientific">Rarobacter faecitabidus</name>
    <dbReference type="NCBI Taxonomy" id="13243"/>
    <lineage>
        <taxon>Bacteria</taxon>
        <taxon>Bacillati</taxon>
        <taxon>Actinomycetota</taxon>
        <taxon>Actinomycetes</taxon>
        <taxon>Micrococcales</taxon>
        <taxon>Rarobacteraceae</taxon>
        <taxon>Rarobacter</taxon>
    </lineage>
</organism>
<dbReference type="OrthoDB" id="9783842at2"/>
<dbReference type="PANTHER" id="PTHR30135:SF3">
    <property type="entry name" value="GLUCONEOGENESIS FACTOR-RELATED"/>
    <property type="match status" value="1"/>
</dbReference>
<evidence type="ECO:0000256" key="2">
    <source>
        <dbReference type="HAMAP-Rule" id="MF_00973"/>
    </source>
</evidence>
<comment type="function">
    <text evidence="2">Required for morphogenesis under gluconeogenic growth conditions.</text>
</comment>
<keyword evidence="1 2" id="KW-0963">Cytoplasm</keyword>
<dbReference type="Gene3D" id="3.40.50.10680">
    <property type="entry name" value="CofD-like domains"/>
    <property type="match status" value="1"/>
</dbReference>
<name>A0A542ZVW4_RARFA</name>
<sequence>MDLPAEKALRPATGSIPAVSAAIPDPAPRHVEVRPEVVAFGGGHGLAATLASLRLVTDRITAVVTVADDGGSSGRLRQEFGALPPGDLRMALSALCDDSEWGQTWRDVLQYRFDTAGPLDQHAVGNLLIVALWELLGDTVGGLDWIARLLGARGRVLPMAAVPLEIEADVDLGGTMTSVVGQSHVALAAGRIGQIRLTPSDPPVADEVLDAVANSDWLVFGPGSWFSSVMPHLVVPRLQQAIIESKAHRLLTLNISTGDDESFGMTAADQLDALHAHAPDVRFDVILADPSQFNSPRKMRAAAARLGARLVVSDLRRADGTARHERFRLAAAYREIFGLDEAD</sequence>
<dbReference type="InterPro" id="IPR002882">
    <property type="entry name" value="CofD"/>
</dbReference>